<proteinExistence type="predicted"/>
<dbReference type="RefSeq" id="WP_284197063.1">
    <property type="nucleotide sequence ID" value="NZ_BSOG01000003.1"/>
</dbReference>
<dbReference type="Pfam" id="PF13328">
    <property type="entry name" value="HD_4"/>
    <property type="match status" value="1"/>
</dbReference>
<evidence type="ECO:0008006" key="3">
    <source>
        <dbReference type="Google" id="ProtNLM"/>
    </source>
</evidence>
<gene>
    <name evidence="1" type="ORF">GCM10007907_27580</name>
</gene>
<name>A0ABQ5YJ10_9NEIS</name>
<evidence type="ECO:0000313" key="1">
    <source>
        <dbReference type="EMBL" id="GLR13968.1"/>
    </source>
</evidence>
<accession>A0ABQ5YJ10</accession>
<organism evidence="1 2">
    <name type="scientific">Chitinimonas prasina</name>
    <dbReference type="NCBI Taxonomy" id="1434937"/>
    <lineage>
        <taxon>Bacteria</taxon>
        <taxon>Pseudomonadati</taxon>
        <taxon>Pseudomonadota</taxon>
        <taxon>Betaproteobacteria</taxon>
        <taxon>Neisseriales</taxon>
        <taxon>Chitinibacteraceae</taxon>
        <taxon>Chitinimonas</taxon>
    </lineage>
</organism>
<keyword evidence="2" id="KW-1185">Reference proteome</keyword>
<protein>
    <recommendedName>
        <fullName evidence="3">HD domain-containing protein</fullName>
    </recommendedName>
</protein>
<dbReference type="Gene3D" id="1.10.3210.10">
    <property type="entry name" value="Hypothetical protein af1432"/>
    <property type="match status" value="1"/>
</dbReference>
<dbReference type="SUPFAM" id="SSF109604">
    <property type="entry name" value="HD-domain/PDEase-like"/>
    <property type="match status" value="1"/>
</dbReference>
<dbReference type="PANTHER" id="PTHR46246:SF1">
    <property type="entry name" value="GUANOSINE-3',5'-BIS(DIPHOSPHATE) 3'-PYROPHOSPHOHYDROLASE MESH1"/>
    <property type="match status" value="1"/>
</dbReference>
<reference evidence="2" key="1">
    <citation type="journal article" date="2019" name="Int. J. Syst. Evol. Microbiol.">
        <title>The Global Catalogue of Microorganisms (GCM) 10K type strain sequencing project: providing services to taxonomists for standard genome sequencing and annotation.</title>
        <authorList>
            <consortium name="The Broad Institute Genomics Platform"/>
            <consortium name="The Broad Institute Genome Sequencing Center for Infectious Disease"/>
            <person name="Wu L."/>
            <person name="Ma J."/>
        </authorList>
    </citation>
    <scope>NUCLEOTIDE SEQUENCE [LARGE SCALE GENOMIC DNA]</scope>
    <source>
        <strain evidence="2">NBRC 110044</strain>
    </source>
</reference>
<evidence type="ECO:0000313" key="2">
    <source>
        <dbReference type="Proteomes" id="UP001156706"/>
    </source>
</evidence>
<sequence>MSTLERAIAIAATAHQGQVDKAGQPYILHPLRLMLAVTTADERMAAVLHDVIEDTAVTLEELALAGFPQAVLDAVMALTKTEGESRIAAAHRAAANPIARRVKLADVADNMDLGRISQPTEADYARLKVYEQVRAILQAGEPL</sequence>
<dbReference type="Proteomes" id="UP001156706">
    <property type="component" value="Unassembled WGS sequence"/>
</dbReference>
<dbReference type="InterPro" id="IPR052194">
    <property type="entry name" value="MESH1"/>
</dbReference>
<dbReference type="EMBL" id="BSOG01000003">
    <property type="protein sequence ID" value="GLR13968.1"/>
    <property type="molecule type" value="Genomic_DNA"/>
</dbReference>
<dbReference type="PANTHER" id="PTHR46246">
    <property type="entry name" value="GUANOSINE-3',5'-BIS(DIPHOSPHATE) 3'-PYROPHOSPHOHYDROLASE MESH1"/>
    <property type="match status" value="1"/>
</dbReference>
<comment type="caution">
    <text evidence="1">The sequence shown here is derived from an EMBL/GenBank/DDBJ whole genome shotgun (WGS) entry which is preliminary data.</text>
</comment>